<dbReference type="PANTHER" id="PTHR43057:SF1">
    <property type="entry name" value="ARSENICAL-RESISTANCE PROTEIN 3"/>
    <property type="match status" value="1"/>
</dbReference>
<organism evidence="9 10">
    <name type="scientific">Odinarchaeota yellowstonii (strain LCB_4)</name>
    <dbReference type="NCBI Taxonomy" id="1841599"/>
    <lineage>
        <taxon>Archaea</taxon>
        <taxon>Promethearchaeati</taxon>
        <taxon>Candidatus Odinarchaeota</taxon>
        <taxon>Candidatus Odinarchaeia</taxon>
        <taxon>Candidatus Odinarchaeales</taxon>
        <taxon>Candidatus Odinarchaeaceae</taxon>
        <taxon>Candidatus Odinarchaeum</taxon>
    </lineage>
</organism>
<name>A0AAF0IBX7_ODILC</name>
<reference evidence="9" key="1">
    <citation type="journal article" date="2017" name="Nature">
        <title>Asgard archaea illuminate the origin of eukaryotic cellular complexity.</title>
        <authorList>
            <person name="Zaremba-Niedzwiedzka K."/>
            <person name="Caceres E.F."/>
            <person name="Saw J.H."/>
            <person name="Backstrom D."/>
            <person name="Juzokaite L."/>
            <person name="Vancaester E."/>
            <person name="Seitz K.W."/>
            <person name="Anantharaman K."/>
            <person name="Starnawski P."/>
            <person name="Kjeldsen K.U."/>
            <person name="Scott M.B."/>
            <person name="Nunoura T."/>
            <person name="Banfield J.F."/>
            <person name="Schramm A."/>
            <person name="Baker B.J."/>
            <person name="Spang A."/>
            <person name="Ettema T.J.G."/>
        </authorList>
    </citation>
    <scope>NUCLEOTIDE SEQUENCE</scope>
    <source>
        <strain evidence="9">LCB_4</strain>
    </source>
</reference>
<comment type="similarity">
    <text evidence="2">Belongs to the arsenical resistance-3 (ACR3) (TC 2.A.59) family.</text>
</comment>
<keyword evidence="4" id="KW-1003">Cell membrane</keyword>
<proteinExistence type="inferred from homology"/>
<dbReference type="PANTHER" id="PTHR43057">
    <property type="entry name" value="ARSENITE EFFLUX TRANSPORTER"/>
    <property type="match status" value="1"/>
</dbReference>
<evidence type="ECO:0000256" key="6">
    <source>
        <dbReference type="ARBA" id="ARBA00022989"/>
    </source>
</evidence>
<evidence type="ECO:0000256" key="8">
    <source>
        <dbReference type="SAM" id="Phobius"/>
    </source>
</evidence>
<gene>
    <name evidence="9" type="ORF">OdinLCB4_002765</name>
</gene>
<dbReference type="InterPro" id="IPR038770">
    <property type="entry name" value="Na+/solute_symporter_sf"/>
</dbReference>
<feature type="transmembrane region" description="Helical" evidence="8">
    <location>
        <begin position="224"/>
        <end position="243"/>
    </location>
</feature>
<sequence length="349" mass="38219">MSTCRVGGLSIIDRLLSLWVAIGIVIGLTIGKLAPWLNIYLQYGIPVGLFLMIYPAMVKIDLNDLKQALKSKREVGVVAFLNYAVNPFLVYFIGFVFFSLIFPGLGLLTPDTASALWTGLILLGVAPCIAMVLVWTDLAQGNGPLGIVLMAWNSIIQIITTPLYIALLVGTYVSINVLSIGESVLLYLGLPLIAGALTRKIILNRKGPAWFSNKLIPPLGSLQLLALLFTMVVMFSLQGYVILDNPQLILFMVAPLFLFIFLLYNLAYFLARKIGHDYCDSTTIGFHCTGRNFELAIAIALTAFAATPLVAVSTVIGPLIEIPVMLALVKISLRRKQVFSEDLRKVKEN</sequence>
<dbReference type="KEGG" id="oyw:OdinLCB4_002765"/>
<dbReference type="EMBL" id="CP091871">
    <property type="protein sequence ID" value="WEU40855.1"/>
    <property type="molecule type" value="Genomic_DNA"/>
</dbReference>
<dbReference type="InterPro" id="IPR002657">
    <property type="entry name" value="BilAc:Na_symport/Acr3"/>
</dbReference>
<reference evidence="9" key="2">
    <citation type="journal article" date="2022" name="Nat. Microbiol.">
        <title>A closed Candidatus Odinarchaeum chromosome exposes Asgard archaeal viruses.</title>
        <authorList>
            <person name="Tamarit D."/>
            <person name="Caceres E.F."/>
            <person name="Krupovic M."/>
            <person name="Nijland R."/>
            <person name="Eme L."/>
            <person name="Robinson N.P."/>
            <person name="Ettema T.J.G."/>
        </authorList>
    </citation>
    <scope>NUCLEOTIDE SEQUENCE</scope>
    <source>
        <strain evidence="9">LCB_4</strain>
    </source>
</reference>
<dbReference type="GO" id="GO:0005886">
    <property type="term" value="C:plasma membrane"/>
    <property type="evidence" value="ECO:0007669"/>
    <property type="project" value="UniProtKB-SubCell"/>
</dbReference>
<dbReference type="GO" id="GO:0015297">
    <property type="term" value="F:antiporter activity"/>
    <property type="evidence" value="ECO:0007669"/>
    <property type="project" value="InterPro"/>
</dbReference>
<feature type="transmembrane region" description="Helical" evidence="8">
    <location>
        <begin position="114"/>
        <end position="135"/>
    </location>
</feature>
<keyword evidence="5 8" id="KW-0812">Transmembrane</keyword>
<keyword evidence="3" id="KW-0813">Transport</keyword>
<dbReference type="Pfam" id="PF01758">
    <property type="entry name" value="SBF"/>
    <property type="match status" value="1"/>
</dbReference>
<dbReference type="GO" id="GO:0015104">
    <property type="term" value="F:antimonite transmembrane transporter activity"/>
    <property type="evidence" value="ECO:0007669"/>
    <property type="project" value="TreeGrafter"/>
</dbReference>
<dbReference type="Gene3D" id="1.20.1530.20">
    <property type="match status" value="1"/>
</dbReference>
<evidence type="ECO:0000256" key="2">
    <source>
        <dbReference type="ARBA" id="ARBA00010110"/>
    </source>
</evidence>
<evidence type="ECO:0000256" key="3">
    <source>
        <dbReference type="ARBA" id="ARBA00022448"/>
    </source>
</evidence>
<keyword evidence="7 8" id="KW-0472">Membrane</keyword>
<evidence type="ECO:0000256" key="4">
    <source>
        <dbReference type="ARBA" id="ARBA00022475"/>
    </source>
</evidence>
<evidence type="ECO:0000256" key="7">
    <source>
        <dbReference type="ARBA" id="ARBA00023136"/>
    </source>
</evidence>
<evidence type="ECO:0000256" key="1">
    <source>
        <dbReference type="ARBA" id="ARBA00004651"/>
    </source>
</evidence>
<feature type="transmembrane region" description="Helical" evidence="8">
    <location>
        <begin position="79"/>
        <end position="102"/>
    </location>
</feature>
<evidence type="ECO:0000313" key="9">
    <source>
        <dbReference type="EMBL" id="WEU40855.1"/>
    </source>
</evidence>
<dbReference type="PIRSF" id="PIRSF005508">
    <property type="entry name" value="Acr3"/>
    <property type="match status" value="1"/>
</dbReference>
<dbReference type="AlphaFoldDB" id="A0AAF0IBX7"/>
<feature type="transmembrane region" description="Helical" evidence="8">
    <location>
        <begin position="249"/>
        <end position="271"/>
    </location>
</feature>
<dbReference type="Proteomes" id="UP000186851">
    <property type="component" value="Chromosome"/>
</dbReference>
<feature type="transmembrane region" description="Helical" evidence="8">
    <location>
        <begin position="15"/>
        <end position="34"/>
    </location>
</feature>
<comment type="subcellular location">
    <subcellularLocation>
        <location evidence="1">Cell membrane</location>
        <topology evidence="1">Multi-pass membrane protein</topology>
    </subcellularLocation>
</comment>
<dbReference type="InterPro" id="IPR004706">
    <property type="entry name" value="Arsenical-R_Acr3"/>
</dbReference>
<feature type="transmembrane region" description="Helical" evidence="8">
    <location>
        <begin position="147"/>
        <end position="172"/>
    </location>
</feature>
<evidence type="ECO:0000256" key="5">
    <source>
        <dbReference type="ARBA" id="ARBA00022692"/>
    </source>
</evidence>
<accession>A0AAF0IBX7</accession>
<dbReference type="GO" id="GO:0015105">
    <property type="term" value="F:arsenite transmembrane transporter activity"/>
    <property type="evidence" value="ECO:0007669"/>
    <property type="project" value="TreeGrafter"/>
</dbReference>
<protein>
    <submittedName>
        <fullName evidence="9">Arsenic resistance protein</fullName>
    </submittedName>
</protein>
<keyword evidence="6 8" id="KW-1133">Transmembrane helix</keyword>
<feature type="transmembrane region" description="Helical" evidence="8">
    <location>
        <begin position="292"/>
        <end position="310"/>
    </location>
</feature>
<feature type="transmembrane region" description="Helical" evidence="8">
    <location>
        <begin position="40"/>
        <end position="58"/>
    </location>
</feature>
<evidence type="ECO:0000313" key="10">
    <source>
        <dbReference type="Proteomes" id="UP000186851"/>
    </source>
</evidence>